<feature type="domain" description="Subtilisin-like protease fibronectin type-III" evidence="1">
    <location>
        <begin position="18"/>
        <end position="86"/>
    </location>
</feature>
<dbReference type="Proteomes" id="UP001163823">
    <property type="component" value="Chromosome 5"/>
</dbReference>
<evidence type="ECO:0000313" key="3">
    <source>
        <dbReference type="Proteomes" id="UP001163823"/>
    </source>
</evidence>
<protein>
    <submittedName>
        <fullName evidence="2">Subtilisin-like protease</fullName>
    </submittedName>
</protein>
<sequence>MSTTGEIESMEIGSASENKNVIYFASVVEPNGVEVVIWPRILIFSWFKQEISYHVTLKPTKKSQGRYGFGAIVWSDGFHQRSPLVVLCE</sequence>
<dbReference type="Pfam" id="PF17766">
    <property type="entry name" value="fn3_6"/>
    <property type="match status" value="1"/>
</dbReference>
<evidence type="ECO:0000259" key="1">
    <source>
        <dbReference type="Pfam" id="PF17766"/>
    </source>
</evidence>
<gene>
    <name evidence="2" type="ORF">O6P43_012374</name>
</gene>
<proteinExistence type="predicted"/>
<dbReference type="Gene3D" id="2.60.40.2310">
    <property type="match status" value="1"/>
</dbReference>
<dbReference type="GO" id="GO:0006508">
    <property type="term" value="P:proteolysis"/>
    <property type="evidence" value="ECO:0007669"/>
    <property type="project" value="UniProtKB-KW"/>
</dbReference>
<dbReference type="AlphaFoldDB" id="A0AAD7M1K5"/>
<name>A0AAD7M1K5_QUISA</name>
<dbReference type="GO" id="GO:0008233">
    <property type="term" value="F:peptidase activity"/>
    <property type="evidence" value="ECO:0007669"/>
    <property type="project" value="UniProtKB-KW"/>
</dbReference>
<comment type="caution">
    <text evidence="2">The sequence shown here is derived from an EMBL/GenBank/DDBJ whole genome shotgun (WGS) entry which is preliminary data.</text>
</comment>
<evidence type="ECO:0000313" key="2">
    <source>
        <dbReference type="EMBL" id="KAJ7968240.1"/>
    </source>
</evidence>
<organism evidence="2 3">
    <name type="scientific">Quillaja saponaria</name>
    <name type="common">Soap bark tree</name>
    <dbReference type="NCBI Taxonomy" id="32244"/>
    <lineage>
        <taxon>Eukaryota</taxon>
        <taxon>Viridiplantae</taxon>
        <taxon>Streptophyta</taxon>
        <taxon>Embryophyta</taxon>
        <taxon>Tracheophyta</taxon>
        <taxon>Spermatophyta</taxon>
        <taxon>Magnoliopsida</taxon>
        <taxon>eudicotyledons</taxon>
        <taxon>Gunneridae</taxon>
        <taxon>Pentapetalae</taxon>
        <taxon>rosids</taxon>
        <taxon>fabids</taxon>
        <taxon>Fabales</taxon>
        <taxon>Quillajaceae</taxon>
        <taxon>Quillaja</taxon>
    </lineage>
</organism>
<keyword evidence="2" id="KW-0645">Protease</keyword>
<keyword evidence="3" id="KW-1185">Reference proteome</keyword>
<reference evidence="2" key="1">
    <citation type="journal article" date="2023" name="Science">
        <title>Elucidation of the pathway for biosynthesis of saponin adjuvants from the soapbark tree.</title>
        <authorList>
            <person name="Reed J."/>
            <person name="Orme A."/>
            <person name="El-Demerdash A."/>
            <person name="Owen C."/>
            <person name="Martin L.B.B."/>
            <person name="Misra R.C."/>
            <person name="Kikuchi S."/>
            <person name="Rejzek M."/>
            <person name="Martin A.C."/>
            <person name="Harkess A."/>
            <person name="Leebens-Mack J."/>
            <person name="Louveau T."/>
            <person name="Stephenson M.J."/>
            <person name="Osbourn A."/>
        </authorList>
    </citation>
    <scope>NUCLEOTIDE SEQUENCE</scope>
    <source>
        <strain evidence="2">S10</strain>
    </source>
</reference>
<dbReference type="InterPro" id="IPR041469">
    <property type="entry name" value="Subtilisin-like_FN3"/>
</dbReference>
<dbReference type="KEGG" id="qsa:O6P43_012374"/>
<keyword evidence="2" id="KW-0378">Hydrolase</keyword>
<accession>A0AAD7M1K5</accession>
<dbReference type="EMBL" id="JARAOO010000005">
    <property type="protein sequence ID" value="KAJ7968240.1"/>
    <property type="molecule type" value="Genomic_DNA"/>
</dbReference>